<feature type="non-terminal residue" evidence="1">
    <location>
        <position position="1"/>
    </location>
</feature>
<dbReference type="Proteomes" id="UP001206925">
    <property type="component" value="Unassembled WGS sequence"/>
</dbReference>
<keyword evidence="2" id="KW-1185">Reference proteome</keyword>
<dbReference type="EMBL" id="JAMZMK010011193">
    <property type="protein sequence ID" value="KAI7728554.1"/>
    <property type="molecule type" value="Genomic_DNA"/>
</dbReference>
<evidence type="ECO:0000313" key="2">
    <source>
        <dbReference type="Proteomes" id="UP001206925"/>
    </source>
</evidence>
<evidence type="ECO:0000313" key="1">
    <source>
        <dbReference type="EMBL" id="KAI7728554.1"/>
    </source>
</evidence>
<reference evidence="1" key="1">
    <citation type="submission" date="2022-06" db="EMBL/GenBank/DDBJ databases">
        <title>Uncovering the hologenomic basis of an extraordinary plant invasion.</title>
        <authorList>
            <person name="Bieker V.C."/>
            <person name="Martin M.D."/>
            <person name="Gilbert T."/>
            <person name="Hodgins K."/>
            <person name="Battlay P."/>
            <person name="Petersen B."/>
            <person name="Wilson J."/>
        </authorList>
    </citation>
    <scope>NUCLEOTIDE SEQUENCE</scope>
    <source>
        <strain evidence="1">AA19_3_7</strain>
        <tissue evidence="1">Leaf</tissue>
    </source>
</reference>
<gene>
    <name evidence="1" type="ORF">M8C21_001072</name>
</gene>
<dbReference type="AlphaFoldDB" id="A0AAD5BUM8"/>
<protein>
    <submittedName>
        <fullName evidence="1">Uncharacterized protein</fullName>
    </submittedName>
</protein>
<name>A0AAD5BUM8_AMBAR</name>
<accession>A0AAD5BUM8</accession>
<proteinExistence type="predicted"/>
<comment type="caution">
    <text evidence="1">The sequence shown here is derived from an EMBL/GenBank/DDBJ whole genome shotgun (WGS) entry which is preliminary data.</text>
</comment>
<organism evidence="1 2">
    <name type="scientific">Ambrosia artemisiifolia</name>
    <name type="common">Common ragweed</name>
    <dbReference type="NCBI Taxonomy" id="4212"/>
    <lineage>
        <taxon>Eukaryota</taxon>
        <taxon>Viridiplantae</taxon>
        <taxon>Streptophyta</taxon>
        <taxon>Embryophyta</taxon>
        <taxon>Tracheophyta</taxon>
        <taxon>Spermatophyta</taxon>
        <taxon>Magnoliopsida</taxon>
        <taxon>eudicotyledons</taxon>
        <taxon>Gunneridae</taxon>
        <taxon>Pentapetalae</taxon>
        <taxon>asterids</taxon>
        <taxon>campanulids</taxon>
        <taxon>Asterales</taxon>
        <taxon>Asteraceae</taxon>
        <taxon>Asteroideae</taxon>
        <taxon>Heliantheae alliance</taxon>
        <taxon>Heliantheae</taxon>
        <taxon>Ambrosia</taxon>
    </lineage>
</organism>
<sequence>NLNGLVDNVILQVLIRYVAKFMKKSDQALPSLDS</sequence>